<gene>
    <name evidence="1" type="ORF">S03H2_09344</name>
</gene>
<dbReference type="EMBL" id="BARU01004724">
    <property type="protein sequence ID" value="GAH23189.1"/>
    <property type="molecule type" value="Genomic_DNA"/>
</dbReference>
<dbReference type="PANTHER" id="PTHR30031">
    <property type="entry name" value="PHOSPHOENOLPYRUVATE CARBOXYKINASE ATP"/>
    <property type="match status" value="1"/>
</dbReference>
<dbReference type="InterPro" id="IPR001272">
    <property type="entry name" value="PEP_carboxykinase_ATP"/>
</dbReference>
<evidence type="ECO:0000313" key="1">
    <source>
        <dbReference type="EMBL" id="GAH23189.1"/>
    </source>
</evidence>
<dbReference type="PANTHER" id="PTHR30031:SF0">
    <property type="entry name" value="PHOSPHOENOLPYRUVATE CARBOXYKINASE (ATP)"/>
    <property type="match status" value="1"/>
</dbReference>
<sequence>SAIGTEESFYLKTDGLEPTAQPLLYAAAISPRAILENVSVDPETGKVDFFDTVLTSNGRAMVKRRDIAFTDDTIDLEKVNFVIFITRRSDILPPVARLSPEWAAAAFMLGESVETSAGDPTQAGKALRVVGTNPFIVGSEEEEGNTFLSILRNNPDIQCFLLNTGKVGGADRGQKITVKDSVKIVEMLARGEITWQEDDYWGYEVPVRIPGIDLVRFDLGCYYSEEQIAGMS</sequence>
<proteinExistence type="predicted"/>
<feature type="non-terminal residue" evidence="1">
    <location>
        <position position="232"/>
    </location>
</feature>
<organism evidence="1">
    <name type="scientific">marine sediment metagenome</name>
    <dbReference type="NCBI Taxonomy" id="412755"/>
    <lineage>
        <taxon>unclassified sequences</taxon>
        <taxon>metagenomes</taxon>
        <taxon>ecological metagenomes</taxon>
    </lineage>
</organism>
<protein>
    <recommendedName>
        <fullName evidence="2">Phosphoenolpyruvate carboxykinase (ATP)</fullName>
    </recommendedName>
</protein>
<dbReference type="GO" id="GO:0006094">
    <property type="term" value="P:gluconeogenesis"/>
    <property type="evidence" value="ECO:0007669"/>
    <property type="project" value="InterPro"/>
</dbReference>
<dbReference type="Pfam" id="PF01293">
    <property type="entry name" value="PEPCK_ATP"/>
    <property type="match status" value="1"/>
</dbReference>
<dbReference type="InterPro" id="IPR013035">
    <property type="entry name" value="PEP_carboxykinase_C"/>
</dbReference>
<accession>X1F1D0</accession>
<dbReference type="AlphaFoldDB" id="X1F1D0"/>
<comment type="caution">
    <text evidence="1">The sequence shown here is derived from an EMBL/GenBank/DDBJ whole genome shotgun (WGS) entry which is preliminary data.</text>
</comment>
<name>X1F1D0_9ZZZZ</name>
<dbReference type="GO" id="GO:0004612">
    <property type="term" value="F:phosphoenolpyruvate carboxykinase (ATP) activity"/>
    <property type="evidence" value="ECO:0007669"/>
    <property type="project" value="InterPro"/>
</dbReference>
<evidence type="ECO:0008006" key="2">
    <source>
        <dbReference type="Google" id="ProtNLM"/>
    </source>
</evidence>
<dbReference type="GO" id="GO:0005829">
    <property type="term" value="C:cytosol"/>
    <property type="evidence" value="ECO:0007669"/>
    <property type="project" value="TreeGrafter"/>
</dbReference>
<dbReference type="GO" id="GO:0005524">
    <property type="term" value="F:ATP binding"/>
    <property type="evidence" value="ECO:0007669"/>
    <property type="project" value="InterPro"/>
</dbReference>
<reference evidence="1" key="1">
    <citation type="journal article" date="2014" name="Front. Microbiol.">
        <title>High frequency of phylogenetically diverse reductive dehalogenase-homologous genes in deep subseafloor sedimentary metagenomes.</title>
        <authorList>
            <person name="Kawai M."/>
            <person name="Futagami T."/>
            <person name="Toyoda A."/>
            <person name="Takaki Y."/>
            <person name="Nishi S."/>
            <person name="Hori S."/>
            <person name="Arai W."/>
            <person name="Tsubouchi T."/>
            <person name="Morono Y."/>
            <person name="Uchiyama I."/>
            <person name="Ito T."/>
            <person name="Fujiyama A."/>
            <person name="Inagaki F."/>
            <person name="Takami H."/>
        </authorList>
    </citation>
    <scope>NUCLEOTIDE SEQUENCE</scope>
    <source>
        <strain evidence="1">Expedition CK06-06</strain>
    </source>
</reference>
<dbReference type="Gene3D" id="3.90.228.20">
    <property type="match status" value="1"/>
</dbReference>
<dbReference type="SUPFAM" id="SSF53795">
    <property type="entry name" value="PEP carboxykinase-like"/>
    <property type="match status" value="1"/>
</dbReference>
<feature type="non-terminal residue" evidence="1">
    <location>
        <position position="1"/>
    </location>
</feature>